<dbReference type="STRING" id="1678841.TBC1_12805"/>
<dbReference type="EMBL" id="DF968183">
    <property type="protein sequence ID" value="GAP44989.1"/>
    <property type="molecule type" value="Genomic_DNA"/>
</dbReference>
<reference evidence="1" key="1">
    <citation type="journal article" date="2015" name="Genome Announc.">
        <title>Draft Genome Sequence of Bacteroidales Strain TBC1, a Novel Isolate from a Methanogenic Wastewater Treatment System.</title>
        <authorList>
            <person name="Tourlousse D.M."/>
            <person name="Matsuura N."/>
            <person name="Sun L."/>
            <person name="Toyonaga M."/>
            <person name="Kuroda K."/>
            <person name="Ohashi A."/>
            <person name="Cruz R."/>
            <person name="Yamaguchi T."/>
            <person name="Sekiguchi Y."/>
        </authorList>
    </citation>
    <scope>NUCLEOTIDE SEQUENCE [LARGE SCALE GENOMIC DNA]</scope>
    <source>
        <strain evidence="1">TBC1</strain>
    </source>
</reference>
<keyword evidence="2" id="KW-1185">Reference proteome</keyword>
<dbReference type="AlphaFoldDB" id="A0A0S7BWM0"/>
<proteinExistence type="predicted"/>
<protein>
    <submittedName>
        <fullName evidence="1">Uncharacterized protein</fullName>
    </submittedName>
</protein>
<evidence type="ECO:0000313" key="1">
    <source>
        <dbReference type="EMBL" id="GAP44989.1"/>
    </source>
</evidence>
<accession>A0A0S7BWM0</accession>
<dbReference type="Proteomes" id="UP000053091">
    <property type="component" value="Unassembled WGS sequence"/>
</dbReference>
<evidence type="ECO:0000313" key="2">
    <source>
        <dbReference type="Proteomes" id="UP000053091"/>
    </source>
</evidence>
<sequence length="292" mass="33518">MPVSAGATSNSRYCYAVWFRHLNYLAKQNGGKVPEVVAELGPGDSIGVGLAALLSGSETYFAMDEINYWNKERNIRVFHELLAMFRNKEMIPDKKEFPLLFPEISDYGFPFQMLTPELLEESLSENRVRKICEEISNPGNKNNRFIKTYAPWNNSDIIQNDSVDFIFSQSVLEQVNTLDEAYASMQLWMRRGGYMSHVIDYKSLGMTKTWNGHLTFKDWEWEFVKGGRKFAINREPHSVHVRLHKQNGFEVISEINQIQGGSVKREKLAPRYAGLPDSDLTISTSFILSRKV</sequence>
<name>A0A0S7BWM0_9BACT</name>
<gene>
    <name evidence="1" type="ORF">TBC1_12805</name>
</gene>
<organism evidence="1">
    <name type="scientific">Lentimicrobium saccharophilum</name>
    <dbReference type="NCBI Taxonomy" id="1678841"/>
    <lineage>
        <taxon>Bacteria</taxon>
        <taxon>Pseudomonadati</taxon>
        <taxon>Bacteroidota</taxon>
        <taxon>Bacteroidia</taxon>
        <taxon>Bacteroidales</taxon>
        <taxon>Lentimicrobiaceae</taxon>
        <taxon>Lentimicrobium</taxon>
    </lineage>
</organism>